<dbReference type="GO" id="GO:0046872">
    <property type="term" value="F:metal ion binding"/>
    <property type="evidence" value="ECO:0007669"/>
    <property type="project" value="UniProtKB-KW"/>
</dbReference>
<keyword evidence="4" id="KW-0479">Metal-binding</keyword>
<evidence type="ECO:0000256" key="5">
    <source>
        <dbReference type="ARBA" id="ARBA00022801"/>
    </source>
</evidence>
<dbReference type="PANTHER" id="PTHR11804">
    <property type="entry name" value="PROTEASE M3 THIMET OLIGOPEPTIDASE-RELATED"/>
    <property type="match status" value="1"/>
</dbReference>
<organism evidence="9">
    <name type="scientific">Hyperionvirus sp</name>
    <dbReference type="NCBI Taxonomy" id="2487770"/>
    <lineage>
        <taxon>Viruses</taxon>
        <taxon>Varidnaviria</taxon>
        <taxon>Bamfordvirae</taxon>
        <taxon>Nucleocytoviricota</taxon>
        <taxon>Megaviricetes</taxon>
        <taxon>Imitervirales</taxon>
        <taxon>Mimiviridae</taxon>
        <taxon>Klosneuvirinae</taxon>
    </lineage>
</organism>
<name>A0A3G5A8E0_9VIRU</name>
<evidence type="ECO:0000256" key="6">
    <source>
        <dbReference type="ARBA" id="ARBA00022833"/>
    </source>
</evidence>
<reference evidence="9" key="1">
    <citation type="submission" date="2018-10" db="EMBL/GenBank/DDBJ databases">
        <title>Hidden diversity of soil giant viruses.</title>
        <authorList>
            <person name="Schulz F."/>
            <person name="Alteio L."/>
            <person name="Goudeau D."/>
            <person name="Ryan E.M."/>
            <person name="Malmstrom R.R."/>
            <person name="Blanchard J."/>
            <person name="Woyke T."/>
        </authorList>
    </citation>
    <scope>NUCLEOTIDE SEQUENCE</scope>
    <source>
        <strain evidence="9">HYV1</strain>
    </source>
</reference>
<dbReference type="Pfam" id="PF01432">
    <property type="entry name" value="Peptidase_M3"/>
    <property type="match status" value="1"/>
</dbReference>
<keyword evidence="6" id="KW-0862">Zinc</keyword>
<dbReference type="GO" id="GO:0006518">
    <property type="term" value="P:peptide metabolic process"/>
    <property type="evidence" value="ECO:0007669"/>
    <property type="project" value="TreeGrafter"/>
</dbReference>
<keyword evidence="5" id="KW-0378">Hydrolase</keyword>
<sequence>MEQNKPENWDDLCFNKKRINDEFDILIQRSKSARELMLKINVNCDDNVRRIIGLLADDTYEFNSFHSLCKLLKMVSPSGVCGVWGRNDRLLKEHVEMFNGDRELFNKLSRVGNYMAMGGSKEWDAGDKLFVEKVLKGFGKYGSGELKAIQHEMNLVEEKVLGSGGVGIHALVGLRGKFVKLLGFETFMEFRSEVDMSYIKNTLHKIMAGGDIDQRCFDELKVMCRELGKERVGGDDIVRFRERVNGKYGMNLVGAWNGVVRIISAIWKLEFVRQESVKGWGAGVSVYEIKYGKGRETYGYLYVDLVRDKKGGKLDQTLSINLQECVEYPSGSGLLKMPVMVLLGSLDRDRVTYLEVIGLFREMGGIVHTLFHRAKYENINVRLEMRSFMGYLMEHLAGDLESIKQFFPKRAVEIHAGIMCDRAFKLKQQCIATLFDCVVHGSGKVFENGGALLGEYERIYKAIMNVSVNQCVMVGDKLPSNIVLGLIFNGGIVYSEITNSILAYNLYILLKEMKGFDQFANKVLRESLMPFDLAIKDFMVNRVEDGGYISENTNYFTEN</sequence>
<dbReference type="Gene3D" id="3.40.390.10">
    <property type="entry name" value="Collagenase (Catalytic Domain)"/>
    <property type="match status" value="1"/>
</dbReference>
<evidence type="ECO:0000256" key="1">
    <source>
        <dbReference type="ARBA" id="ARBA00001947"/>
    </source>
</evidence>
<dbReference type="InterPro" id="IPR001567">
    <property type="entry name" value="Pept_M3A_M3B_dom"/>
</dbReference>
<evidence type="ECO:0000256" key="7">
    <source>
        <dbReference type="ARBA" id="ARBA00023049"/>
    </source>
</evidence>
<proteinExistence type="inferred from homology"/>
<dbReference type="InterPro" id="IPR045090">
    <property type="entry name" value="Pept_M3A_M3B"/>
</dbReference>
<accession>A0A3G5A8E0</accession>
<dbReference type="PANTHER" id="PTHR11804:SF79">
    <property type="entry name" value="MITOCHONDRIAL INTERMEDIATE PEPTIDASE"/>
    <property type="match status" value="1"/>
</dbReference>
<comment type="similarity">
    <text evidence="2">Belongs to the peptidase M3 family.</text>
</comment>
<dbReference type="EMBL" id="MK072390">
    <property type="protein sequence ID" value="AYV83527.1"/>
    <property type="molecule type" value="Genomic_DNA"/>
</dbReference>
<dbReference type="SUPFAM" id="SSF55486">
    <property type="entry name" value="Metalloproteases ('zincins'), catalytic domain"/>
    <property type="match status" value="1"/>
</dbReference>
<comment type="cofactor">
    <cofactor evidence="1">
        <name>Zn(2+)</name>
        <dbReference type="ChEBI" id="CHEBI:29105"/>
    </cofactor>
</comment>
<keyword evidence="7" id="KW-0482">Metalloprotease</keyword>
<feature type="domain" description="Peptidase M3A/M3B catalytic" evidence="8">
    <location>
        <begin position="179"/>
        <end position="445"/>
    </location>
</feature>
<evidence type="ECO:0000259" key="8">
    <source>
        <dbReference type="Pfam" id="PF01432"/>
    </source>
</evidence>
<evidence type="ECO:0000256" key="3">
    <source>
        <dbReference type="ARBA" id="ARBA00022670"/>
    </source>
</evidence>
<evidence type="ECO:0000313" key="9">
    <source>
        <dbReference type="EMBL" id="AYV83527.1"/>
    </source>
</evidence>
<keyword evidence="3" id="KW-0645">Protease</keyword>
<evidence type="ECO:0000256" key="2">
    <source>
        <dbReference type="ARBA" id="ARBA00006040"/>
    </source>
</evidence>
<dbReference type="InterPro" id="IPR024079">
    <property type="entry name" value="MetalloPept_cat_dom_sf"/>
</dbReference>
<dbReference type="InterPro" id="IPR024077">
    <property type="entry name" value="Neurolysin/TOP_dom2"/>
</dbReference>
<protein>
    <submittedName>
        <fullName evidence="9">Peptidase</fullName>
    </submittedName>
</protein>
<gene>
    <name evidence="9" type="ORF">Hyperionvirus8_11</name>
</gene>
<dbReference type="Gene3D" id="1.10.1370.10">
    <property type="entry name" value="Neurolysin, domain 3"/>
    <property type="match status" value="1"/>
</dbReference>
<evidence type="ECO:0000256" key="4">
    <source>
        <dbReference type="ARBA" id="ARBA00022723"/>
    </source>
</evidence>
<dbReference type="GO" id="GO:0004222">
    <property type="term" value="F:metalloendopeptidase activity"/>
    <property type="evidence" value="ECO:0007669"/>
    <property type="project" value="InterPro"/>
</dbReference>
<dbReference type="GO" id="GO:0006508">
    <property type="term" value="P:proteolysis"/>
    <property type="evidence" value="ECO:0007669"/>
    <property type="project" value="UniProtKB-KW"/>
</dbReference>